<reference evidence="2 3" key="1">
    <citation type="submission" date="2016-10" db="EMBL/GenBank/DDBJ databases">
        <authorList>
            <person name="Varghese N."/>
            <person name="Submissions S."/>
        </authorList>
    </citation>
    <scope>NUCLEOTIDE SEQUENCE [LARGE SCALE GENOMIC DNA]</scope>
    <source>
        <strain evidence="2 3">DSM 18839</strain>
    </source>
</reference>
<dbReference type="RefSeq" id="WP_093150812.1">
    <property type="nucleotide sequence ID" value="NZ_FNBW01000007.1"/>
</dbReference>
<dbReference type="Gene3D" id="3.40.50.150">
    <property type="entry name" value="Vaccinia Virus protein VP39"/>
    <property type="match status" value="1"/>
</dbReference>
<comment type="caution">
    <text evidence="2">The sequence shown here is derived from an EMBL/GenBank/DDBJ whole genome shotgun (WGS) entry which is preliminary data.</text>
</comment>
<accession>A0A8G2BI76</accession>
<evidence type="ECO:0000256" key="1">
    <source>
        <dbReference type="SAM" id="MobiDB-lite"/>
    </source>
</evidence>
<evidence type="ECO:0000313" key="3">
    <source>
        <dbReference type="Proteomes" id="UP000198615"/>
    </source>
</evidence>
<proteinExistence type="predicted"/>
<name>A0A8G2BI76_9PROT</name>
<evidence type="ECO:0000313" key="2">
    <source>
        <dbReference type="EMBL" id="SDF85544.1"/>
    </source>
</evidence>
<dbReference type="EMBL" id="FNBW01000007">
    <property type="protein sequence ID" value="SDF85544.1"/>
    <property type="molecule type" value="Genomic_DNA"/>
</dbReference>
<dbReference type="OrthoDB" id="3078212at2"/>
<organism evidence="2 3">
    <name type="scientific">Thalassobaculum litoreum DSM 18839</name>
    <dbReference type="NCBI Taxonomy" id="1123362"/>
    <lineage>
        <taxon>Bacteria</taxon>
        <taxon>Pseudomonadati</taxon>
        <taxon>Pseudomonadota</taxon>
        <taxon>Alphaproteobacteria</taxon>
        <taxon>Rhodospirillales</taxon>
        <taxon>Thalassobaculaceae</taxon>
        <taxon>Thalassobaculum</taxon>
    </lineage>
</organism>
<evidence type="ECO:0008006" key="4">
    <source>
        <dbReference type="Google" id="ProtNLM"/>
    </source>
</evidence>
<gene>
    <name evidence="2" type="ORF">SAMN05660686_02557</name>
</gene>
<dbReference type="AlphaFoldDB" id="A0A8G2BI76"/>
<dbReference type="InterPro" id="IPR029063">
    <property type="entry name" value="SAM-dependent_MTases_sf"/>
</dbReference>
<feature type="region of interest" description="Disordered" evidence="1">
    <location>
        <begin position="1"/>
        <end position="22"/>
    </location>
</feature>
<dbReference type="SUPFAM" id="SSF53335">
    <property type="entry name" value="S-adenosyl-L-methionine-dependent methyltransferases"/>
    <property type="match status" value="1"/>
</dbReference>
<protein>
    <recommendedName>
        <fullName evidence="4">Methyltransferase domain-containing protein</fullName>
    </recommendedName>
</protein>
<sequence length="284" mass="31194">MPKARQIYSVQGVDSEPRAGGKAAREVGRSLITEALVRRASAAVAARVDLLRQNLAARGALPADAPDGATVVAAFERSYARRPLRDNAGGTMRNSSTWLFAVAALLRPPAIVECGTFKGHSSWLMAEASPETRIITFDVMREDGRLRDKRIEYRLGDWSDAKDLETLPEGTLCVFDDHISHRLRLEQARARGAKLALVDDDYDALTLYATGSPPVPTVAMLTDPDLPAGTRCEWERPGKRYSYTVSEADLQAGRDLIDWTEPMPDLTSVNRYVAQAPMTLVGLR</sequence>
<keyword evidence="3" id="KW-1185">Reference proteome</keyword>
<dbReference type="Proteomes" id="UP000198615">
    <property type="component" value="Unassembled WGS sequence"/>
</dbReference>